<organism evidence="3 4">
    <name type="scientific">Streptomyces milbemycinicus</name>
    <dbReference type="NCBI Taxonomy" id="476552"/>
    <lineage>
        <taxon>Bacteria</taxon>
        <taxon>Bacillati</taxon>
        <taxon>Actinomycetota</taxon>
        <taxon>Actinomycetes</taxon>
        <taxon>Kitasatosporales</taxon>
        <taxon>Streptomycetaceae</taxon>
        <taxon>Streptomyces</taxon>
    </lineage>
</organism>
<comment type="caution">
    <text evidence="3">The sequence shown here is derived from an EMBL/GenBank/DDBJ whole genome shotgun (WGS) entry which is preliminary data.</text>
</comment>
<gene>
    <name evidence="3" type="ORF">ACI2L5_34665</name>
</gene>
<evidence type="ECO:0000313" key="4">
    <source>
        <dbReference type="Proteomes" id="UP001620295"/>
    </source>
</evidence>
<dbReference type="PANTHER" id="PTHR11895">
    <property type="entry name" value="TRANSAMIDASE"/>
    <property type="match status" value="1"/>
</dbReference>
<dbReference type="InterPro" id="IPR000120">
    <property type="entry name" value="Amidase"/>
</dbReference>
<evidence type="ECO:0000256" key="1">
    <source>
        <dbReference type="SAM" id="MobiDB-lite"/>
    </source>
</evidence>
<feature type="domain" description="Amidase" evidence="2">
    <location>
        <begin position="8"/>
        <end position="384"/>
    </location>
</feature>
<dbReference type="RefSeq" id="WP_404747887.1">
    <property type="nucleotide sequence ID" value="NZ_JBJDQH010000012.1"/>
</dbReference>
<reference evidence="3 4" key="1">
    <citation type="submission" date="2024-11" db="EMBL/GenBank/DDBJ databases">
        <title>The Natural Products Discovery Center: Release of the First 8490 Sequenced Strains for Exploring Actinobacteria Biosynthetic Diversity.</title>
        <authorList>
            <person name="Kalkreuter E."/>
            <person name="Kautsar S.A."/>
            <person name="Yang D."/>
            <person name="Bader C.D."/>
            <person name="Teijaro C.N."/>
            <person name="Fluegel L."/>
            <person name="Davis C.M."/>
            <person name="Simpson J.R."/>
            <person name="Lauterbach L."/>
            <person name="Steele A.D."/>
            <person name="Gui C."/>
            <person name="Meng S."/>
            <person name="Li G."/>
            <person name="Viehrig K."/>
            <person name="Ye F."/>
            <person name="Su P."/>
            <person name="Kiefer A.F."/>
            <person name="Nichols A."/>
            <person name="Cepeda A.J."/>
            <person name="Yan W."/>
            <person name="Fan B."/>
            <person name="Jiang Y."/>
            <person name="Adhikari A."/>
            <person name="Zheng C.-J."/>
            <person name="Schuster L."/>
            <person name="Cowan T.M."/>
            <person name="Smanski M.J."/>
            <person name="Chevrette M.G."/>
            <person name="De Carvalho L.P.S."/>
            <person name="Shen B."/>
        </authorList>
    </citation>
    <scope>NUCLEOTIDE SEQUENCE [LARGE SCALE GENOMIC DNA]</scope>
    <source>
        <strain evidence="3 4">NPDC020863</strain>
    </source>
</reference>
<evidence type="ECO:0000313" key="3">
    <source>
        <dbReference type="EMBL" id="MFK4270040.1"/>
    </source>
</evidence>
<dbReference type="InterPro" id="IPR036928">
    <property type="entry name" value="AS_sf"/>
</dbReference>
<protein>
    <submittedName>
        <fullName evidence="3">Amidase</fullName>
    </submittedName>
</protein>
<proteinExistence type="predicted"/>
<keyword evidence="4" id="KW-1185">Reference proteome</keyword>
<evidence type="ECO:0000259" key="2">
    <source>
        <dbReference type="Pfam" id="PF01425"/>
    </source>
</evidence>
<accession>A0ABW8LZD7</accession>
<feature type="region of interest" description="Disordered" evidence="1">
    <location>
        <begin position="275"/>
        <end position="298"/>
    </location>
</feature>
<dbReference type="InterPro" id="IPR023631">
    <property type="entry name" value="Amidase_dom"/>
</dbReference>
<dbReference type="EMBL" id="JBJDQH010000012">
    <property type="protein sequence ID" value="MFK4270040.1"/>
    <property type="molecule type" value="Genomic_DNA"/>
</dbReference>
<dbReference type="Pfam" id="PF01425">
    <property type="entry name" value="Amidase"/>
    <property type="match status" value="1"/>
</dbReference>
<dbReference type="Gene3D" id="3.90.1300.10">
    <property type="entry name" value="Amidase signature (AS) domain"/>
    <property type="match status" value="1"/>
</dbReference>
<dbReference type="SUPFAM" id="SSF75304">
    <property type="entry name" value="Amidase signature (AS) enzymes"/>
    <property type="match status" value="1"/>
</dbReference>
<dbReference type="PANTHER" id="PTHR11895:SF151">
    <property type="entry name" value="GLUTAMYL-TRNA(GLN) AMIDOTRANSFERASE SUBUNIT A"/>
    <property type="match status" value="1"/>
</dbReference>
<name>A0ABW8LZD7_9ACTN</name>
<sequence>MTAPRTAAVDDALRRLEQTEPEIRAWVRVDPDGARAAAERAPDGPLRGVPFGVKDIVDVAGLPTECGTSLRRGRIAAHDAWLVDRLRHAGAVPLGKTVTTEFAYFQPGPTRNPHHPAHTPGGSSSGSAAAVAAGVVPLALGSQTAGSLTRPASYCGVAGYVAPVGAWSMRGFAGLSPSLDAPGLLATRVSDLARAVEAVDGTRAEEPQSPRILVWPGTELTDVAPEMLNALHRTRQALAASGAATDDLGTQARTSALADAHATVMAYEAARSLATEHAEHAEHPGALSAPLRDLLDRGRGTPEADYRAALEAARTARARLLELLSDADAILGPAAPGPAPYGLGATGTPVLSRPWQLLGLPVVTVPGHRDPRGMPLGLQLVGHPDRVARLLGAAARAEEAIR</sequence>
<dbReference type="Proteomes" id="UP001620295">
    <property type="component" value="Unassembled WGS sequence"/>
</dbReference>